<keyword evidence="3" id="KW-1185">Reference proteome</keyword>
<accession>A0A087GYC0</accession>
<dbReference type="EMBL" id="CM002873">
    <property type="protein sequence ID" value="KFK34872.1"/>
    <property type="molecule type" value="Genomic_DNA"/>
</dbReference>
<proteinExistence type="predicted"/>
<evidence type="ECO:0000256" key="1">
    <source>
        <dbReference type="SAM" id="MobiDB-lite"/>
    </source>
</evidence>
<dbReference type="Gramene" id="KFK34872">
    <property type="protein sequence ID" value="KFK34872"/>
    <property type="gene ID" value="AALP_AA5G204300"/>
</dbReference>
<dbReference type="AlphaFoldDB" id="A0A087GYC0"/>
<organism evidence="2 3">
    <name type="scientific">Arabis alpina</name>
    <name type="common">Alpine rock-cress</name>
    <dbReference type="NCBI Taxonomy" id="50452"/>
    <lineage>
        <taxon>Eukaryota</taxon>
        <taxon>Viridiplantae</taxon>
        <taxon>Streptophyta</taxon>
        <taxon>Embryophyta</taxon>
        <taxon>Tracheophyta</taxon>
        <taxon>Spermatophyta</taxon>
        <taxon>Magnoliopsida</taxon>
        <taxon>eudicotyledons</taxon>
        <taxon>Gunneridae</taxon>
        <taxon>Pentapetalae</taxon>
        <taxon>rosids</taxon>
        <taxon>malvids</taxon>
        <taxon>Brassicales</taxon>
        <taxon>Brassicaceae</taxon>
        <taxon>Arabideae</taxon>
        <taxon>Arabis</taxon>
    </lineage>
</organism>
<evidence type="ECO:0000313" key="3">
    <source>
        <dbReference type="Proteomes" id="UP000029120"/>
    </source>
</evidence>
<gene>
    <name evidence="2" type="ordered locus">AALP_Aa5g204300</name>
</gene>
<dbReference type="Proteomes" id="UP000029120">
    <property type="component" value="Chromosome 5"/>
</dbReference>
<protein>
    <submittedName>
        <fullName evidence="2">Uncharacterized protein</fullName>
    </submittedName>
</protein>
<reference evidence="3" key="1">
    <citation type="journal article" date="2015" name="Nat. Plants">
        <title>Genome expansion of Arabis alpina linked with retrotransposition and reduced symmetric DNA methylation.</title>
        <authorList>
            <person name="Willing E.M."/>
            <person name="Rawat V."/>
            <person name="Mandakova T."/>
            <person name="Maumus F."/>
            <person name="James G.V."/>
            <person name="Nordstroem K.J."/>
            <person name="Becker C."/>
            <person name="Warthmann N."/>
            <person name="Chica C."/>
            <person name="Szarzynska B."/>
            <person name="Zytnicki M."/>
            <person name="Albani M.C."/>
            <person name="Kiefer C."/>
            <person name="Bergonzi S."/>
            <person name="Castaings L."/>
            <person name="Mateos J.L."/>
            <person name="Berns M.C."/>
            <person name="Bujdoso N."/>
            <person name="Piofczyk T."/>
            <person name="de Lorenzo L."/>
            <person name="Barrero-Sicilia C."/>
            <person name="Mateos I."/>
            <person name="Piednoel M."/>
            <person name="Hagmann J."/>
            <person name="Chen-Min-Tao R."/>
            <person name="Iglesias-Fernandez R."/>
            <person name="Schuster S.C."/>
            <person name="Alonso-Blanco C."/>
            <person name="Roudier F."/>
            <person name="Carbonero P."/>
            <person name="Paz-Ares J."/>
            <person name="Davis S.J."/>
            <person name="Pecinka A."/>
            <person name="Quesneville H."/>
            <person name="Colot V."/>
            <person name="Lysak M.A."/>
            <person name="Weigel D."/>
            <person name="Coupland G."/>
            <person name="Schneeberger K."/>
        </authorList>
    </citation>
    <scope>NUCLEOTIDE SEQUENCE [LARGE SCALE GENOMIC DNA]</scope>
    <source>
        <strain evidence="3">cv. Pajares</strain>
    </source>
</reference>
<dbReference type="OrthoDB" id="10646122at2759"/>
<dbReference type="eggNOG" id="KOG1075">
    <property type="taxonomic scope" value="Eukaryota"/>
</dbReference>
<feature type="region of interest" description="Disordered" evidence="1">
    <location>
        <begin position="26"/>
        <end position="61"/>
    </location>
</feature>
<evidence type="ECO:0000313" key="2">
    <source>
        <dbReference type="EMBL" id="KFK34872.1"/>
    </source>
</evidence>
<name>A0A087GYC0_ARAAL</name>
<sequence length="261" mass="28346">MDSSPLSANPSPEISQQTIDFDLLMPSSERRLDFAPPAPVHGSVAHGTEVSSSSPATAPDPRWPLLNRWSVQSSPVPPSITLVEDPTPADGSPTVVTTSLQRGETSLALVNGSLPLSDTQRLEAIAINTTDINTPVINEQYIPLPFSKGAWEKPLAIPKVAGQQPCTTHALGIGSGGSKTEEAALKAHSKDYPWAAKMNPALRNLHRVTIPDYMEDGTPKVHVTLAMSALLMWFCRIRHLLPNKFLLLLLKQSKYLQVFIH</sequence>